<evidence type="ECO:0000313" key="6">
    <source>
        <dbReference type="Proteomes" id="UP000005711"/>
    </source>
</evidence>
<feature type="transmembrane region" description="Helical" evidence="3">
    <location>
        <begin position="7"/>
        <end position="27"/>
    </location>
</feature>
<dbReference type="InterPro" id="IPR011330">
    <property type="entry name" value="Glyco_hydro/deAcase_b/a-brl"/>
</dbReference>
<protein>
    <submittedName>
        <fullName evidence="5">Polysaccharide deacetylase</fullName>
    </submittedName>
</protein>
<keyword evidence="6" id="KW-1185">Reference proteome</keyword>
<keyword evidence="3" id="KW-0812">Transmembrane</keyword>
<evidence type="ECO:0000313" key="5">
    <source>
        <dbReference type="EMBL" id="EFA89390.1"/>
    </source>
</evidence>
<dbReference type="PANTHER" id="PTHR34216:SF3">
    <property type="entry name" value="POLY-BETA-1,6-N-ACETYL-D-GLUCOSAMINE N-DEACETYLASE"/>
    <property type="match status" value="1"/>
</dbReference>
<dbReference type="GO" id="GO:0016810">
    <property type="term" value="F:hydrolase activity, acting on carbon-nitrogen (but not peptide) bonds"/>
    <property type="evidence" value="ECO:0007669"/>
    <property type="project" value="InterPro"/>
</dbReference>
<evidence type="ECO:0000256" key="2">
    <source>
        <dbReference type="ARBA" id="ARBA00022729"/>
    </source>
</evidence>
<dbReference type="PANTHER" id="PTHR34216">
    <property type="match status" value="1"/>
</dbReference>
<dbReference type="InterPro" id="IPR051398">
    <property type="entry name" value="Polysacch_Deacetylase"/>
</dbReference>
<dbReference type="PROSITE" id="PS51677">
    <property type="entry name" value="NODB"/>
    <property type="match status" value="1"/>
</dbReference>
<keyword evidence="2" id="KW-0732">Signal</keyword>
<sequence length="582" mass="69011">MKEKRFNIIFLTVFFIIVSFIAFLNIYTDPFNVFGDKFFKWYTYDFTQNPRTAKIEYIKGKNYQNFIVGASGASSIPIKTLKEYTGKDYFNLFSYGADLFVAEKNVEYLLKNYNVKSIIMPLSIPSATKFNEERNSLNYYMNPYVSGESKFNFYGKYLFASPLNGIEKIKNSKKKSYVQESFDVFNIDGSYDKSQRDIEYIGNIETYKNNYGFNKDYFHVEMSHMDEALSAIRHIKDLCRKRNVEITFILCPMYDEENQRYDKKEFETYYNKLSAITPFWDFTGTNYEYDPRFFYDPSHFRNALGKMMVERIYGNRKDFGRYIDKVSYPQYGQNKIEEKSFYIFELHHIDEKPSNDYIITKERFENILKFLKTNKIETVSFEDIYNYVNNNGSLPDKFCILTFDDGYKSNYEIAYPMLKKYGFKATIFPIGKTMGMDKYPGTDKKIIPHFTIKEAKEMSDIIEFGSHSFWMHQSLRENNVCFRQTAKILKGESEDSYLQAFKEDSRKFKKIYREFSTKDPIVFAYPEGDYDKLSELALEEEGYKISLTSDEGKNTIVKNLPESLKKLRRVNIDENRDLEELK</sequence>
<dbReference type="Pfam" id="PF01522">
    <property type="entry name" value="Polysacc_deac_1"/>
    <property type="match status" value="1"/>
</dbReference>
<dbReference type="GO" id="GO:0005576">
    <property type="term" value="C:extracellular region"/>
    <property type="evidence" value="ECO:0007669"/>
    <property type="project" value="UniProtKB-SubCell"/>
</dbReference>
<gene>
    <name evidence="5" type="ORF">HMPREF0628_1315</name>
</gene>
<dbReference type="AlphaFoldDB" id="D1VVN1"/>
<evidence type="ECO:0000259" key="4">
    <source>
        <dbReference type="PROSITE" id="PS51677"/>
    </source>
</evidence>
<evidence type="ECO:0000256" key="1">
    <source>
        <dbReference type="ARBA" id="ARBA00004613"/>
    </source>
</evidence>
<reference evidence="5 6" key="1">
    <citation type="submission" date="2009-12" db="EMBL/GenBank/DDBJ databases">
        <title>Genome Sequence of Peptoniphilus lacrimalis 315-B.</title>
        <authorList>
            <person name="Durkin A.S."/>
            <person name="Madupu R."/>
            <person name="Torralba M."/>
            <person name="Methe B."/>
            <person name="Sutton G."/>
            <person name="Strausberg R.L."/>
            <person name="Nelson K.E."/>
        </authorList>
    </citation>
    <scope>NUCLEOTIDE SEQUENCE [LARGE SCALE GENOMIC DNA]</scope>
    <source>
        <strain evidence="5 6">315-B</strain>
    </source>
</reference>
<dbReference type="GO" id="GO:0005975">
    <property type="term" value="P:carbohydrate metabolic process"/>
    <property type="evidence" value="ECO:0007669"/>
    <property type="project" value="InterPro"/>
</dbReference>
<feature type="domain" description="NodB homology" evidence="4">
    <location>
        <begin position="397"/>
        <end position="582"/>
    </location>
</feature>
<comment type="caution">
    <text evidence="5">The sequence shown here is derived from an EMBL/GenBank/DDBJ whole genome shotgun (WGS) entry which is preliminary data.</text>
</comment>
<dbReference type="SUPFAM" id="SSF88713">
    <property type="entry name" value="Glycoside hydrolase/deacetylase"/>
    <property type="match status" value="1"/>
</dbReference>
<comment type="subcellular location">
    <subcellularLocation>
        <location evidence="1">Secreted</location>
    </subcellularLocation>
</comment>
<evidence type="ECO:0000256" key="3">
    <source>
        <dbReference type="SAM" id="Phobius"/>
    </source>
</evidence>
<accession>D1VVN1</accession>
<keyword evidence="3" id="KW-0472">Membrane</keyword>
<dbReference type="eggNOG" id="COG0726">
    <property type="taxonomic scope" value="Bacteria"/>
</dbReference>
<dbReference type="Gene3D" id="3.20.20.370">
    <property type="entry name" value="Glycoside hydrolase/deacetylase"/>
    <property type="match status" value="1"/>
</dbReference>
<dbReference type="CDD" id="cd10966">
    <property type="entry name" value="CE4_yadE_5s"/>
    <property type="match status" value="1"/>
</dbReference>
<keyword evidence="3" id="KW-1133">Transmembrane helix</keyword>
<dbReference type="RefSeq" id="WP_004826169.1">
    <property type="nucleotide sequence ID" value="NZ_ADDO01000064.1"/>
</dbReference>
<organism evidence="5 6">
    <name type="scientific">Peptoniphilus lacrimalis 315-B</name>
    <dbReference type="NCBI Taxonomy" id="596330"/>
    <lineage>
        <taxon>Bacteria</taxon>
        <taxon>Bacillati</taxon>
        <taxon>Bacillota</taxon>
        <taxon>Tissierellia</taxon>
        <taxon>Tissierellales</taxon>
        <taxon>Peptoniphilaceae</taxon>
        <taxon>Peptoniphilus</taxon>
    </lineage>
</organism>
<dbReference type="Proteomes" id="UP000005711">
    <property type="component" value="Unassembled WGS sequence"/>
</dbReference>
<proteinExistence type="predicted"/>
<dbReference type="InterPro" id="IPR002509">
    <property type="entry name" value="NODB_dom"/>
</dbReference>
<dbReference type="EMBL" id="ADDO01000064">
    <property type="protein sequence ID" value="EFA89390.1"/>
    <property type="molecule type" value="Genomic_DNA"/>
</dbReference>
<name>D1VVN1_9FIRM</name>